<dbReference type="GO" id="GO:0015074">
    <property type="term" value="P:DNA integration"/>
    <property type="evidence" value="ECO:0007669"/>
    <property type="project" value="InterPro"/>
</dbReference>
<sequence>MESGSSFIAKTAFFNGHNYPIWSVKMKAYLRAFNLWKVVETDQQPPPLRQNPTLAQIKQHTEEVTKRYKALTCIHFAVTDEIFDRIMRCETAKEAWDLLKVEFQGDSKGIQMQVLNLKREFAILRMNESETVKEFSDKIMKIVNRIRLLGDEELSDKRVVEKVLVSLPEKFEHKISSLEDSKDLSKIPLTELINSLQAVEQRKALRSQSNVEGALLATEKAEYTSHRFQQFLQQHGIHHQLTIPYTPQQNGVSERKNRSILNMARCLLFEKNLPKNFWAEAVYTAVHLQNRLPTKAIEGTTPFEAWSGNKPVVDHLKVFGCICYVFIPDEKRGKLDERANTCVFIGYSLQSKGYRVFNLKTQKIEVCRSAKFDESAAWDWEKSQVTNSDQVAKLHDKPELEVDFDDAANESDLIDDAPVRGTRTLEDIYSRCTLSTVEPSNYYEATNSDAWRAAMKEELKMIEKNDTWTLQDMKLSDCCWLLQHTEAGVSSILMSNQHF</sequence>
<dbReference type="InterPro" id="IPR012337">
    <property type="entry name" value="RNaseH-like_sf"/>
</dbReference>
<evidence type="ECO:0000313" key="2">
    <source>
        <dbReference type="EMBL" id="GKV01273.1"/>
    </source>
</evidence>
<protein>
    <recommendedName>
        <fullName evidence="1">Integrase catalytic domain-containing protein</fullName>
    </recommendedName>
</protein>
<dbReference type="PROSITE" id="PS50994">
    <property type="entry name" value="INTEGRASE"/>
    <property type="match status" value="1"/>
</dbReference>
<dbReference type="SUPFAM" id="SSF53098">
    <property type="entry name" value="Ribonuclease H-like"/>
    <property type="match status" value="1"/>
</dbReference>
<dbReference type="GO" id="GO:0003676">
    <property type="term" value="F:nucleic acid binding"/>
    <property type="evidence" value="ECO:0007669"/>
    <property type="project" value="InterPro"/>
</dbReference>
<organism evidence="2 3">
    <name type="scientific">Rubroshorea leprosula</name>
    <dbReference type="NCBI Taxonomy" id="152421"/>
    <lineage>
        <taxon>Eukaryota</taxon>
        <taxon>Viridiplantae</taxon>
        <taxon>Streptophyta</taxon>
        <taxon>Embryophyta</taxon>
        <taxon>Tracheophyta</taxon>
        <taxon>Spermatophyta</taxon>
        <taxon>Magnoliopsida</taxon>
        <taxon>eudicotyledons</taxon>
        <taxon>Gunneridae</taxon>
        <taxon>Pentapetalae</taxon>
        <taxon>rosids</taxon>
        <taxon>malvids</taxon>
        <taxon>Malvales</taxon>
        <taxon>Dipterocarpaceae</taxon>
        <taxon>Rubroshorea</taxon>
    </lineage>
</organism>
<dbReference type="Pfam" id="PF25597">
    <property type="entry name" value="SH3_retrovirus"/>
    <property type="match status" value="1"/>
</dbReference>
<accession>A0AAV5ISM8</accession>
<dbReference type="Gene3D" id="3.30.420.10">
    <property type="entry name" value="Ribonuclease H-like superfamily/Ribonuclease H"/>
    <property type="match status" value="1"/>
</dbReference>
<comment type="caution">
    <text evidence="2">The sequence shown here is derived from an EMBL/GenBank/DDBJ whole genome shotgun (WGS) entry which is preliminary data.</text>
</comment>
<dbReference type="InterPro" id="IPR057670">
    <property type="entry name" value="SH3_retrovirus"/>
</dbReference>
<evidence type="ECO:0000259" key="1">
    <source>
        <dbReference type="PROSITE" id="PS50994"/>
    </source>
</evidence>
<proteinExistence type="predicted"/>
<dbReference type="InterPro" id="IPR001584">
    <property type="entry name" value="Integrase_cat-core"/>
</dbReference>
<keyword evidence="3" id="KW-1185">Reference proteome</keyword>
<dbReference type="PANTHER" id="PTHR35317">
    <property type="entry name" value="OS04G0629600 PROTEIN"/>
    <property type="match status" value="1"/>
</dbReference>
<dbReference type="AlphaFoldDB" id="A0AAV5ISM8"/>
<dbReference type="InterPro" id="IPR036397">
    <property type="entry name" value="RNaseH_sf"/>
</dbReference>
<dbReference type="Pfam" id="PF14223">
    <property type="entry name" value="Retrotran_gag_2"/>
    <property type="match status" value="1"/>
</dbReference>
<gene>
    <name evidence="2" type="ORF">SLEP1_g13839</name>
</gene>
<evidence type="ECO:0000313" key="3">
    <source>
        <dbReference type="Proteomes" id="UP001054252"/>
    </source>
</evidence>
<dbReference type="PANTHER" id="PTHR35317:SF31">
    <property type="entry name" value="DUF4219 DOMAIN-CONTAINING PROTEIN"/>
    <property type="match status" value="1"/>
</dbReference>
<reference evidence="2 3" key="1">
    <citation type="journal article" date="2021" name="Commun. Biol.">
        <title>The genome of Shorea leprosula (Dipterocarpaceae) highlights the ecological relevance of drought in aseasonal tropical rainforests.</title>
        <authorList>
            <person name="Ng K.K.S."/>
            <person name="Kobayashi M.J."/>
            <person name="Fawcett J.A."/>
            <person name="Hatakeyama M."/>
            <person name="Paape T."/>
            <person name="Ng C.H."/>
            <person name="Ang C.C."/>
            <person name="Tnah L.H."/>
            <person name="Lee C.T."/>
            <person name="Nishiyama T."/>
            <person name="Sese J."/>
            <person name="O'Brien M.J."/>
            <person name="Copetti D."/>
            <person name="Mohd Noor M.I."/>
            <person name="Ong R.C."/>
            <person name="Putra M."/>
            <person name="Sireger I.Z."/>
            <person name="Indrioko S."/>
            <person name="Kosugi Y."/>
            <person name="Izuno A."/>
            <person name="Isagi Y."/>
            <person name="Lee S.L."/>
            <person name="Shimizu K.K."/>
        </authorList>
    </citation>
    <scope>NUCLEOTIDE SEQUENCE [LARGE SCALE GENOMIC DNA]</scope>
    <source>
        <strain evidence="2">214</strain>
    </source>
</reference>
<name>A0AAV5ISM8_9ROSI</name>
<dbReference type="EMBL" id="BPVZ01000016">
    <property type="protein sequence ID" value="GKV01273.1"/>
    <property type="molecule type" value="Genomic_DNA"/>
</dbReference>
<feature type="domain" description="Integrase catalytic" evidence="1">
    <location>
        <begin position="214"/>
        <end position="310"/>
    </location>
</feature>
<dbReference type="Proteomes" id="UP001054252">
    <property type="component" value="Unassembled WGS sequence"/>
</dbReference>